<name>A0A0R2NQD2_9LACO</name>
<accession>A0A0R2NQD2</accession>
<reference evidence="1 2" key="1">
    <citation type="journal article" date="2015" name="Genome Announc.">
        <title>Expanding the biotechnology potential of lactobacilli through comparative genomics of 213 strains and associated genera.</title>
        <authorList>
            <person name="Sun Z."/>
            <person name="Harris H.M."/>
            <person name="McCann A."/>
            <person name="Guo C."/>
            <person name="Argimon S."/>
            <person name="Zhang W."/>
            <person name="Yang X."/>
            <person name="Jeffery I.B."/>
            <person name="Cooney J.C."/>
            <person name="Kagawa T.F."/>
            <person name="Liu W."/>
            <person name="Song Y."/>
            <person name="Salvetti E."/>
            <person name="Wrobel A."/>
            <person name="Rasinkangas P."/>
            <person name="Parkhill J."/>
            <person name="Rea M.C."/>
            <person name="O'Sullivan O."/>
            <person name="Ritari J."/>
            <person name="Douillard F.P."/>
            <person name="Paul Ross R."/>
            <person name="Yang R."/>
            <person name="Briner A.E."/>
            <person name="Felis G.E."/>
            <person name="de Vos W.M."/>
            <person name="Barrangou R."/>
            <person name="Klaenhammer T.R."/>
            <person name="Caufield P.W."/>
            <person name="Cui Y."/>
            <person name="Zhang H."/>
            <person name="O'Toole P.W."/>
        </authorList>
    </citation>
    <scope>NUCLEOTIDE SEQUENCE [LARGE SCALE GENOMIC DNA]</scope>
    <source>
        <strain evidence="1 2">DSM 21115</strain>
    </source>
</reference>
<proteinExistence type="predicted"/>
<protein>
    <submittedName>
        <fullName evidence="1">Uncharacterized protein</fullName>
    </submittedName>
</protein>
<organism evidence="1 2">
    <name type="scientific">Lactiplantibacillus fabifermentans DSM 21115</name>
    <dbReference type="NCBI Taxonomy" id="1413187"/>
    <lineage>
        <taxon>Bacteria</taxon>
        <taxon>Bacillati</taxon>
        <taxon>Bacillota</taxon>
        <taxon>Bacilli</taxon>
        <taxon>Lactobacillales</taxon>
        <taxon>Lactobacillaceae</taxon>
        <taxon>Lactiplantibacillus</taxon>
    </lineage>
</organism>
<gene>
    <name evidence="1" type="ORF">DY78_GL002838</name>
</gene>
<dbReference type="EMBL" id="AYGX02000066">
    <property type="protein sequence ID" value="KRO27845.1"/>
    <property type="molecule type" value="Genomic_DNA"/>
</dbReference>
<evidence type="ECO:0000313" key="1">
    <source>
        <dbReference type="EMBL" id="KRO27845.1"/>
    </source>
</evidence>
<dbReference type="Proteomes" id="UP000050920">
    <property type="component" value="Unassembled WGS sequence"/>
</dbReference>
<sequence>MLKPSGHIMIIDTGRNINEYGQVFQDAGLQISQSMGLGFNGWWATPLTDSYVVAGNKPALKRQDKIKKENWSYK</sequence>
<evidence type="ECO:0000313" key="2">
    <source>
        <dbReference type="Proteomes" id="UP000050920"/>
    </source>
</evidence>
<dbReference type="AlphaFoldDB" id="A0A0R2NQD2"/>
<comment type="caution">
    <text evidence="1">The sequence shown here is derived from an EMBL/GenBank/DDBJ whole genome shotgun (WGS) entry which is preliminary data.</text>
</comment>
<keyword evidence="2" id="KW-1185">Reference proteome</keyword>